<dbReference type="InterPro" id="IPR001584">
    <property type="entry name" value="Integrase_cat-core"/>
</dbReference>
<dbReference type="GO" id="GO:0003676">
    <property type="term" value="F:nucleic acid binding"/>
    <property type="evidence" value="ECO:0007669"/>
    <property type="project" value="InterPro"/>
</dbReference>
<evidence type="ECO:0000256" key="1">
    <source>
        <dbReference type="PROSITE-ProRule" id="PRU00325"/>
    </source>
</evidence>
<evidence type="ECO:0008006" key="6">
    <source>
        <dbReference type="Google" id="ProtNLM"/>
    </source>
</evidence>
<keyword evidence="1" id="KW-0862">Zinc</keyword>
<dbReference type="PROSITE" id="PS50994">
    <property type="entry name" value="INTEGRASE"/>
    <property type="match status" value="1"/>
</dbReference>
<gene>
    <name evidence="4" type="ORF">C5F49_01360</name>
</gene>
<dbReference type="GO" id="GO:0008270">
    <property type="term" value="F:zinc ion binding"/>
    <property type="evidence" value="ECO:0007669"/>
    <property type="project" value="UniProtKB-KW"/>
</dbReference>
<evidence type="ECO:0000259" key="2">
    <source>
        <dbReference type="PROSITE" id="PS50966"/>
    </source>
</evidence>
<sequence>MYHSMYQQTKQELERQVRGMEIASVNHPIKRINKLNYKIRSQSNEEIWYNVTKKYGSNLGSRQDGQWICTCPDYRFRQIQCKHICAILFSKKIRGKVISQDVAPIIIGSSDSIECLKCKSEKIVKDGNRHNKKGLSQKYLCRECGYRFVVNTGFENSKKEPKLICACIDLYFKGMSLRKVADHVKQFYGVSISNVSVLRWVQRFADVVSPFVNSLSPPHLGGVFQVDEMVVHVRREEIGKGHYQWLWNFMDDSTRFWVSSMVSQRREVSDARNVFADAKSKIGTTHAVIHDGLPSYNEAFQKEFYTIKNPRVKNIRSISVRNEGLNSRVERLNGTMRDREKVMRGMNTRESSQKIIEAMRIHYNFIREHSSLGKTPAEQAGIKLELGENKIESLFKIATQN</sequence>
<dbReference type="Gene3D" id="3.30.420.10">
    <property type="entry name" value="Ribonuclease H-like superfamily/Ribonuclease H"/>
    <property type="match status" value="1"/>
</dbReference>
<keyword evidence="1" id="KW-0863">Zinc-finger</keyword>
<dbReference type="GO" id="GO:0015074">
    <property type="term" value="P:DNA integration"/>
    <property type="evidence" value="ECO:0007669"/>
    <property type="project" value="InterPro"/>
</dbReference>
<dbReference type="Pfam" id="PF04434">
    <property type="entry name" value="SWIM"/>
    <property type="match status" value="1"/>
</dbReference>
<dbReference type="InterPro" id="IPR051354">
    <property type="entry name" value="Transposase_27_IS1"/>
</dbReference>
<proteinExistence type="predicted"/>
<dbReference type="InterPro" id="IPR032874">
    <property type="entry name" value="DDE_dom"/>
</dbReference>
<dbReference type="Pfam" id="PF13610">
    <property type="entry name" value="DDE_Tnp_IS240"/>
    <property type="match status" value="1"/>
</dbReference>
<dbReference type="SUPFAM" id="SSF53098">
    <property type="entry name" value="Ribonuclease H-like"/>
    <property type="match status" value="1"/>
</dbReference>
<protein>
    <recommendedName>
        <fullName evidence="6">Transposase</fullName>
    </recommendedName>
</protein>
<dbReference type="PROSITE" id="PS50966">
    <property type="entry name" value="ZF_SWIM"/>
    <property type="match status" value="1"/>
</dbReference>
<feature type="domain" description="SWIM-type" evidence="2">
    <location>
        <begin position="55"/>
        <end position="92"/>
    </location>
</feature>
<feature type="domain" description="Integrase catalytic" evidence="3">
    <location>
        <begin position="213"/>
        <end position="384"/>
    </location>
</feature>
<dbReference type="InterPro" id="IPR036397">
    <property type="entry name" value="RNaseH_sf"/>
</dbReference>
<dbReference type="Proteomes" id="UP000509441">
    <property type="component" value="Chromosome"/>
</dbReference>
<keyword evidence="1" id="KW-0479">Metal-binding</keyword>
<reference evidence="4 5" key="1">
    <citation type="submission" date="2018-02" db="EMBL/GenBank/DDBJ databases">
        <title>Complete genome of Nitrosopumilus oxyclinae HCE1.</title>
        <authorList>
            <person name="Qin W."/>
            <person name="Zheng Y."/>
            <person name="Stahl D.A."/>
        </authorList>
    </citation>
    <scope>NUCLEOTIDE SEQUENCE [LARGE SCALE GENOMIC DNA]</scope>
    <source>
        <strain evidence="4 5">HCE1</strain>
    </source>
</reference>
<dbReference type="EMBL" id="CP026994">
    <property type="protein sequence ID" value="QLH04114.1"/>
    <property type="molecule type" value="Genomic_DNA"/>
</dbReference>
<dbReference type="InterPro" id="IPR012337">
    <property type="entry name" value="RNaseH-like_sf"/>
</dbReference>
<dbReference type="InterPro" id="IPR007527">
    <property type="entry name" value="Znf_SWIM"/>
</dbReference>
<keyword evidence="5" id="KW-1185">Reference proteome</keyword>
<name>A0A7D5M0R7_9ARCH</name>
<dbReference type="AlphaFoldDB" id="A0A7D5M0R7"/>
<dbReference type="KEGG" id="nox:C5F49_01360"/>
<dbReference type="PANTHER" id="PTHR33293">
    <property type="entry name" value="INSERTION ELEMENT IS1 1 PROTEIN INSB-RELATED"/>
    <property type="match status" value="1"/>
</dbReference>
<organism evidence="4 5">
    <name type="scientific">Nitrosopumilus oxyclinae</name>
    <dbReference type="NCBI Taxonomy" id="1959104"/>
    <lineage>
        <taxon>Archaea</taxon>
        <taxon>Nitrososphaerota</taxon>
        <taxon>Nitrososphaeria</taxon>
        <taxon>Nitrosopumilales</taxon>
        <taxon>Nitrosopumilaceae</taxon>
        <taxon>Nitrosopumilus</taxon>
    </lineage>
</organism>
<evidence type="ECO:0000313" key="4">
    <source>
        <dbReference type="EMBL" id="QLH04114.1"/>
    </source>
</evidence>
<accession>A0A7D5M0R7</accession>
<evidence type="ECO:0000259" key="3">
    <source>
        <dbReference type="PROSITE" id="PS50994"/>
    </source>
</evidence>
<evidence type="ECO:0000313" key="5">
    <source>
        <dbReference type="Proteomes" id="UP000509441"/>
    </source>
</evidence>